<gene>
    <name evidence="1" type="ORF">HK100_005135</name>
</gene>
<protein>
    <submittedName>
        <fullName evidence="1">Uncharacterized protein</fullName>
    </submittedName>
</protein>
<dbReference type="AlphaFoldDB" id="A0AAD5SS32"/>
<name>A0AAD5SS32_9FUNG</name>
<sequence>MNGTEAPLFRPFTHVYCPSPQLSEPMMSSALTQSMQQYPRYRDMNTHLSLFPELNDRQQQQQLLWYRIQTTPAVRAQCEYGCETYFGFIKDRHDALLVVEACVQGRLRCIPVYQYTNYNFRSGS</sequence>
<keyword evidence="2" id="KW-1185">Reference proteome</keyword>
<proteinExistence type="predicted"/>
<evidence type="ECO:0000313" key="2">
    <source>
        <dbReference type="Proteomes" id="UP001211907"/>
    </source>
</evidence>
<accession>A0AAD5SS32</accession>
<dbReference type="Proteomes" id="UP001211907">
    <property type="component" value="Unassembled WGS sequence"/>
</dbReference>
<organism evidence="1 2">
    <name type="scientific">Physocladia obscura</name>
    <dbReference type="NCBI Taxonomy" id="109957"/>
    <lineage>
        <taxon>Eukaryota</taxon>
        <taxon>Fungi</taxon>
        <taxon>Fungi incertae sedis</taxon>
        <taxon>Chytridiomycota</taxon>
        <taxon>Chytridiomycota incertae sedis</taxon>
        <taxon>Chytridiomycetes</taxon>
        <taxon>Chytridiales</taxon>
        <taxon>Chytriomycetaceae</taxon>
        <taxon>Physocladia</taxon>
    </lineage>
</organism>
<evidence type="ECO:0000313" key="1">
    <source>
        <dbReference type="EMBL" id="KAJ3098285.1"/>
    </source>
</evidence>
<dbReference type="EMBL" id="JADGJH010002433">
    <property type="protein sequence ID" value="KAJ3098285.1"/>
    <property type="molecule type" value="Genomic_DNA"/>
</dbReference>
<feature type="non-terminal residue" evidence="1">
    <location>
        <position position="124"/>
    </location>
</feature>
<comment type="caution">
    <text evidence="1">The sequence shown here is derived from an EMBL/GenBank/DDBJ whole genome shotgun (WGS) entry which is preliminary data.</text>
</comment>
<reference evidence="1" key="1">
    <citation type="submission" date="2020-05" db="EMBL/GenBank/DDBJ databases">
        <title>Phylogenomic resolution of chytrid fungi.</title>
        <authorList>
            <person name="Stajich J.E."/>
            <person name="Amses K."/>
            <person name="Simmons R."/>
            <person name="Seto K."/>
            <person name="Myers J."/>
            <person name="Bonds A."/>
            <person name="Quandt C.A."/>
            <person name="Barry K."/>
            <person name="Liu P."/>
            <person name="Grigoriev I."/>
            <person name="Longcore J.E."/>
            <person name="James T.Y."/>
        </authorList>
    </citation>
    <scope>NUCLEOTIDE SEQUENCE</scope>
    <source>
        <strain evidence="1">JEL0513</strain>
    </source>
</reference>